<dbReference type="PANTHER" id="PTHR10587">
    <property type="entry name" value="GLYCOSYL TRANSFERASE-RELATED"/>
    <property type="match status" value="1"/>
</dbReference>
<dbReference type="GO" id="GO:0000272">
    <property type="term" value="P:polysaccharide catabolic process"/>
    <property type="evidence" value="ECO:0007669"/>
    <property type="project" value="UniProtKB-KW"/>
</dbReference>
<keyword evidence="11" id="KW-0624">Polysaccharide degradation</keyword>
<evidence type="ECO:0000256" key="8">
    <source>
        <dbReference type="ARBA" id="ARBA00023285"/>
    </source>
</evidence>
<evidence type="ECO:0000256" key="4">
    <source>
        <dbReference type="ARBA" id="ARBA00022622"/>
    </source>
</evidence>
<dbReference type="InterPro" id="IPR002509">
    <property type="entry name" value="NODB_dom"/>
</dbReference>
<dbReference type="PANTHER" id="PTHR10587:SF135">
    <property type="entry name" value="CHITIN DEACETYLASE 3"/>
    <property type="match status" value="1"/>
</dbReference>
<keyword evidence="8" id="KW-0170">Cobalt</keyword>
<dbReference type="EMBL" id="KV417484">
    <property type="protein sequence ID" value="KZP33038.1"/>
    <property type="molecule type" value="Genomic_DNA"/>
</dbReference>
<keyword evidence="3" id="KW-1003">Cell membrane</keyword>
<dbReference type="PROSITE" id="PS51677">
    <property type="entry name" value="NODB"/>
    <property type="match status" value="1"/>
</dbReference>
<dbReference type="GO" id="GO:0071555">
    <property type="term" value="P:cell wall organization"/>
    <property type="evidence" value="ECO:0007669"/>
    <property type="project" value="UniProtKB-KW"/>
</dbReference>
<name>A0A166VT85_9AGAM</name>
<dbReference type="InterPro" id="IPR050248">
    <property type="entry name" value="Polysacc_deacetylase_ArnD"/>
</dbReference>
<feature type="domain" description="NodB homology" evidence="15">
    <location>
        <begin position="135"/>
        <end position="270"/>
    </location>
</feature>
<evidence type="ECO:0000313" key="17">
    <source>
        <dbReference type="Proteomes" id="UP000076532"/>
    </source>
</evidence>
<dbReference type="GO" id="GO:0006032">
    <property type="term" value="P:chitin catabolic process"/>
    <property type="evidence" value="ECO:0007669"/>
    <property type="project" value="UniProtKB-KW"/>
</dbReference>
<comment type="catalytic activity">
    <reaction evidence="13">
        <text>[(1-&gt;4)-N-acetyl-beta-D-glucosaminyl](n) + n H2O = chitosan + n acetate</text>
        <dbReference type="Rhea" id="RHEA:10464"/>
        <dbReference type="Rhea" id="RHEA-COMP:9593"/>
        <dbReference type="Rhea" id="RHEA-COMP:9597"/>
        <dbReference type="ChEBI" id="CHEBI:15377"/>
        <dbReference type="ChEBI" id="CHEBI:17029"/>
        <dbReference type="ChEBI" id="CHEBI:30089"/>
        <dbReference type="ChEBI" id="CHEBI:57704"/>
        <dbReference type="EC" id="3.5.1.41"/>
    </reaction>
    <physiologicalReaction direction="left-to-right" evidence="13">
        <dbReference type="Rhea" id="RHEA:10465"/>
    </physiologicalReaction>
</comment>
<keyword evidence="17" id="KW-1185">Reference proteome</keyword>
<dbReference type="AlphaFoldDB" id="A0A166VT85"/>
<evidence type="ECO:0000256" key="5">
    <source>
        <dbReference type="ARBA" id="ARBA00023024"/>
    </source>
</evidence>
<protein>
    <recommendedName>
        <fullName evidence="12">chitin deacetylase</fullName>
        <ecNumber evidence="12">3.5.1.41</ecNumber>
    </recommendedName>
</protein>
<keyword evidence="5" id="KW-0146">Chitin degradation</keyword>
<comment type="cofactor">
    <cofactor evidence="1">
        <name>Co(2+)</name>
        <dbReference type="ChEBI" id="CHEBI:48828"/>
    </cofactor>
</comment>
<evidence type="ECO:0000256" key="1">
    <source>
        <dbReference type="ARBA" id="ARBA00001941"/>
    </source>
</evidence>
<keyword evidence="6" id="KW-0472">Membrane</keyword>
<dbReference type="InterPro" id="IPR011330">
    <property type="entry name" value="Glyco_hydro/deAcase_b/a-brl"/>
</dbReference>
<dbReference type="OrthoDB" id="407355at2759"/>
<dbReference type="Pfam" id="PF01522">
    <property type="entry name" value="Polysacc_deac_1"/>
    <property type="match status" value="1"/>
</dbReference>
<evidence type="ECO:0000259" key="15">
    <source>
        <dbReference type="PROSITE" id="PS51677"/>
    </source>
</evidence>
<dbReference type="STRING" id="436010.A0A166VT85"/>
<evidence type="ECO:0000256" key="6">
    <source>
        <dbReference type="ARBA" id="ARBA00023136"/>
    </source>
</evidence>
<organism evidence="16 17">
    <name type="scientific">Athelia psychrophila</name>
    <dbReference type="NCBI Taxonomy" id="1759441"/>
    <lineage>
        <taxon>Eukaryota</taxon>
        <taxon>Fungi</taxon>
        <taxon>Dikarya</taxon>
        <taxon>Basidiomycota</taxon>
        <taxon>Agaricomycotina</taxon>
        <taxon>Agaricomycetes</taxon>
        <taxon>Agaricomycetidae</taxon>
        <taxon>Atheliales</taxon>
        <taxon>Atheliaceae</taxon>
        <taxon>Athelia</taxon>
    </lineage>
</organism>
<keyword evidence="14" id="KW-0732">Signal</keyword>
<evidence type="ECO:0000256" key="14">
    <source>
        <dbReference type="SAM" id="SignalP"/>
    </source>
</evidence>
<evidence type="ECO:0000256" key="2">
    <source>
        <dbReference type="ARBA" id="ARBA00004609"/>
    </source>
</evidence>
<dbReference type="GO" id="GO:0098552">
    <property type="term" value="C:side of membrane"/>
    <property type="evidence" value="ECO:0007669"/>
    <property type="project" value="UniProtKB-KW"/>
</dbReference>
<reference evidence="16 17" key="1">
    <citation type="journal article" date="2016" name="Mol. Biol. Evol.">
        <title>Comparative Genomics of Early-Diverging Mushroom-Forming Fungi Provides Insights into the Origins of Lignocellulose Decay Capabilities.</title>
        <authorList>
            <person name="Nagy L.G."/>
            <person name="Riley R."/>
            <person name="Tritt A."/>
            <person name="Adam C."/>
            <person name="Daum C."/>
            <person name="Floudas D."/>
            <person name="Sun H."/>
            <person name="Yadav J.S."/>
            <person name="Pangilinan J."/>
            <person name="Larsson K.H."/>
            <person name="Matsuura K."/>
            <person name="Barry K."/>
            <person name="Labutti K."/>
            <person name="Kuo R."/>
            <person name="Ohm R.A."/>
            <person name="Bhattacharya S.S."/>
            <person name="Shirouzu T."/>
            <person name="Yoshinaga Y."/>
            <person name="Martin F.M."/>
            <person name="Grigoriev I.V."/>
            <person name="Hibbett D.S."/>
        </authorList>
    </citation>
    <scope>NUCLEOTIDE SEQUENCE [LARGE SCALE GENOMIC DNA]</scope>
    <source>
        <strain evidence="16 17">CBS 109695</strain>
    </source>
</reference>
<comment type="subcellular location">
    <subcellularLocation>
        <location evidence="2">Cell membrane</location>
        <topology evidence="2">Lipid-anchor</topology>
        <topology evidence="2">GPI-anchor</topology>
    </subcellularLocation>
</comment>
<evidence type="ECO:0000256" key="12">
    <source>
        <dbReference type="ARBA" id="ARBA00024056"/>
    </source>
</evidence>
<keyword evidence="10" id="KW-0961">Cell wall biogenesis/degradation</keyword>
<dbReference type="GO" id="GO:0009272">
    <property type="term" value="P:fungal-type cell wall biogenesis"/>
    <property type="evidence" value="ECO:0007669"/>
    <property type="project" value="UniProtKB-ARBA"/>
</dbReference>
<feature type="non-terminal residue" evidence="16">
    <location>
        <position position="270"/>
    </location>
</feature>
<evidence type="ECO:0000256" key="7">
    <source>
        <dbReference type="ARBA" id="ARBA00023277"/>
    </source>
</evidence>
<evidence type="ECO:0000256" key="11">
    <source>
        <dbReference type="ARBA" id="ARBA00023326"/>
    </source>
</evidence>
<keyword evidence="4" id="KW-0336">GPI-anchor</keyword>
<keyword evidence="7" id="KW-0119">Carbohydrate metabolism</keyword>
<dbReference type="Gene3D" id="3.20.20.370">
    <property type="entry name" value="Glycoside hydrolase/deacetylase"/>
    <property type="match status" value="1"/>
</dbReference>
<dbReference type="GO" id="GO:0005886">
    <property type="term" value="C:plasma membrane"/>
    <property type="evidence" value="ECO:0007669"/>
    <property type="project" value="UniProtKB-SubCell"/>
</dbReference>
<evidence type="ECO:0000256" key="13">
    <source>
        <dbReference type="ARBA" id="ARBA00048494"/>
    </source>
</evidence>
<evidence type="ECO:0000256" key="3">
    <source>
        <dbReference type="ARBA" id="ARBA00022475"/>
    </source>
</evidence>
<evidence type="ECO:0000256" key="10">
    <source>
        <dbReference type="ARBA" id="ARBA00023316"/>
    </source>
</evidence>
<gene>
    <name evidence="16" type="ORF">FIBSPDRAFT_812000</name>
</gene>
<feature type="chain" id="PRO_5007881358" description="chitin deacetylase" evidence="14">
    <location>
        <begin position="21"/>
        <end position="270"/>
    </location>
</feature>
<evidence type="ECO:0000313" key="16">
    <source>
        <dbReference type="EMBL" id="KZP33038.1"/>
    </source>
</evidence>
<feature type="signal peptide" evidence="14">
    <location>
        <begin position="1"/>
        <end position="20"/>
    </location>
</feature>
<keyword evidence="4" id="KW-0325">Glycoprotein</keyword>
<dbReference type="EC" id="3.5.1.41" evidence="12"/>
<dbReference type="SUPFAM" id="SSF88713">
    <property type="entry name" value="Glycoside hydrolase/deacetylase"/>
    <property type="match status" value="1"/>
</dbReference>
<keyword evidence="9" id="KW-0449">Lipoprotein</keyword>
<accession>A0A166VT85</accession>
<evidence type="ECO:0000256" key="9">
    <source>
        <dbReference type="ARBA" id="ARBA00023288"/>
    </source>
</evidence>
<dbReference type="GO" id="GO:0004099">
    <property type="term" value="F:chitin deacetylase activity"/>
    <property type="evidence" value="ECO:0007669"/>
    <property type="project" value="UniProtKB-EC"/>
</dbReference>
<dbReference type="Proteomes" id="UP000076532">
    <property type="component" value="Unassembled WGS sequence"/>
</dbReference>
<proteinExistence type="predicted"/>
<sequence length="270" mass="29374">MLHLLAVATLTLFASPLAAGAWSLPEDHHAYSLFRRQAPSTSPTDGVIYPTVGSSAWYSAYPQNLKSAVSTMPQAWVTALNTAVAAGRIPSIPPTTLGKDGVPVYADGYDPNSPTICSGSEQCRIPSDIWEAPNGTVGCGFDDGPLPPTTKLLQYLTEQNQHATHFHIGLNIINNPKEFLATHLTNQDDIAVHTWTHPYMTTLTNLELVAEFGWTMEVIHNSTGGRLPAFWRPPYGDTDMRVHVIAAEIFGLTGILWNHDTNDWSLTIGG</sequence>